<proteinExistence type="predicted"/>
<feature type="signal peptide" evidence="3">
    <location>
        <begin position="1"/>
        <end position="23"/>
    </location>
</feature>
<evidence type="ECO:0000256" key="3">
    <source>
        <dbReference type="SAM" id="SignalP"/>
    </source>
</evidence>
<feature type="region of interest" description="Disordered" evidence="1">
    <location>
        <begin position="153"/>
        <end position="199"/>
    </location>
</feature>
<name>A0ABQ9GG91_9NEOP</name>
<feature type="compositionally biased region" description="Polar residues" evidence="1">
    <location>
        <begin position="154"/>
        <end position="166"/>
    </location>
</feature>
<accession>A0ABQ9GG91</accession>
<dbReference type="Proteomes" id="UP001159363">
    <property type="component" value="Chromosome 11"/>
</dbReference>
<evidence type="ECO:0000313" key="4">
    <source>
        <dbReference type="EMBL" id="KAJ8870971.1"/>
    </source>
</evidence>
<feature type="region of interest" description="Disordered" evidence="1">
    <location>
        <begin position="24"/>
        <end position="59"/>
    </location>
</feature>
<evidence type="ECO:0000256" key="2">
    <source>
        <dbReference type="SAM" id="Phobius"/>
    </source>
</evidence>
<evidence type="ECO:0000256" key="1">
    <source>
        <dbReference type="SAM" id="MobiDB-lite"/>
    </source>
</evidence>
<keyword evidence="3" id="KW-0732">Signal</keyword>
<sequence>MFCLLDVVFVSVLLFHADRFVSSEENVTSREGHLTTQGVSRPVEGSGNVTSPSPKAGNMSHVAEHPQLAMEGGGTVLPVTRTSGAAPVVVSPRTTGGDRGVVSSAAPTAPPGAARVSPVLVSSSTSAPSDVPGKALTLNDEVVKHTDIDKLLETSESGSHTKTSSIVARKGAPPDAPGVAGGDDSREMQSLFGDETKSGSASATIVCSNATLQGNDSTNNNCSQNEHLEKSSSVTYDTIPSTSPTTVAAAGIGGNNSETAPRKQTENVKISKPAVLHGHVVSASHNNSISKSDAPHNIHNSIVKKVLKPATTTGIDESKEQFFPTDTPASKGDYIIPIIGIILAVPMVVILFMFFYKRSAEFWERRHYKRMDFLIDGMYND</sequence>
<reference evidence="4 5" key="1">
    <citation type="submission" date="2023-02" db="EMBL/GenBank/DDBJ databases">
        <title>LHISI_Scaffold_Assembly.</title>
        <authorList>
            <person name="Stuart O.P."/>
            <person name="Cleave R."/>
            <person name="Magrath M.J.L."/>
            <person name="Mikheyev A.S."/>
        </authorList>
    </citation>
    <scope>NUCLEOTIDE SEQUENCE [LARGE SCALE GENOMIC DNA]</scope>
    <source>
        <strain evidence="4">Daus_M_001</strain>
        <tissue evidence="4">Leg muscle</tissue>
    </source>
</reference>
<feature type="transmembrane region" description="Helical" evidence="2">
    <location>
        <begin position="334"/>
        <end position="356"/>
    </location>
</feature>
<keyword evidence="2" id="KW-0472">Membrane</keyword>
<keyword evidence="2" id="KW-0812">Transmembrane</keyword>
<protein>
    <submittedName>
        <fullName evidence="4">Uncharacterized protein</fullName>
    </submittedName>
</protein>
<gene>
    <name evidence="4" type="ORF">PR048_027273</name>
</gene>
<keyword evidence="2" id="KW-1133">Transmembrane helix</keyword>
<feature type="region of interest" description="Disordered" evidence="1">
    <location>
        <begin position="88"/>
        <end position="116"/>
    </location>
</feature>
<comment type="caution">
    <text evidence="4">The sequence shown here is derived from an EMBL/GenBank/DDBJ whole genome shotgun (WGS) entry which is preliminary data.</text>
</comment>
<dbReference type="EMBL" id="JARBHB010000012">
    <property type="protein sequence ID" value="KAJ8870971.1"/>
    <property type="molecule type" value="Genomic_DNA"/>
</dbReference>
<feature type="chain" id="PRO_5045837107" evidence="3">
    <location>
        <begin position="24"/>
        <end position="381"/>
    </location>
</feature>
<organism evidence="4 5">
    <name type="scientific">Dryococelus australis</name>
    <dbReference type="NCBI Taxonomy" id="614101"/>
    <lineage>
        <taxon>Eukaryota</taxon>
        <taxon>Metazoa</taxon>
        <taxon>Ecdysozoa</taxon>
        <taxon>Arthropoda</taxon>
        <taxon>Hexapoda</taxon>
        <taxon>Insecta</taxon>
        <taxon>Pterygota</taxon>
        <taxon>Neoptera</taxon>
        <taxon>Polyneoptera</taxon>
        <taxon>Phasmatodea</taxon>
        <taxon>Verophasmatodea</taxon>
        <taxon>Anareolatae</taxon>
        <taxon>Phasmatidae</taxon>
        <taxon>Eurycanthinae</taxon>
        <taxon>Dryococelus</taxon>
    </lineage>
</organism>
<feature type="region of interest" description="Disordered" evidence="1">
    <location>
        <begin position="212"/>
        <end position="237"/>
    </location>
</feature>
<feature type="compositionally biased region" description="Basic and acidic residues" evidence="1">
    <location>
        <begin position="24"/>
        <end position="33"/>
    </location>
</feature>
<evidence type="ECO:0000313" key="5">
    <source>
        <dbReference type="Proteomes" id="UP001159363"/>
    </source>
</evidence>
<feature type="compositionally biased region" description="Low complexity" evidence="1">
    <location>
        <begin position="105"/>
        <end position="114"/>
    </location>
</feature>
<keyword evidence="5" id="KW-1185">Reference proteome</keyword>